<dbReference type="Proteomes" id="UP000222366">
    <property type="component" value="Unassembled WGS sequence"/>
</dbReference>
<keyword evidence="2" id="KW-1185">Reference proteome</keyword>
<accession>A0A2D0KR40</accession>
<gene>
    <name evidence="1" type="ORF">Xsto_01849</name>
</gene>
<comment type="caution">
    <text evidence="1">The sequence shown here is derived from an EMBL/GenBank/DDBJ whole genome shotgun (WGS) entry which is preliminary data.</text>
</comment>
<dbReference type="EMBL" id="NJAJ01000014">
    <property type="protein sequence ID" value="PHM65697.1"/>
    <property type="molecule type" value="Genomic_DNA"/>
</dbReference>
<organism evidence="1 2">
    <name type="scientific">Xenorhabdus stockiae</name>
    <dbReference type="NCBI Taxonomy" id="351614"/>
    <lineage>
        <taxon>Bacteria</taxon>
        <taxon>Pseudomonadati</taxon>
        <taxon>Pseudomonadota</taxon>
        <taxon>Gammaproteobacteria</taxon>
        <taxon>Enterobacterales</taxon>
        <taxon>Morganellaceae</taxon>
        <taxon>Xenorhabdus</taxon>
    </lineage>
</organism>
<evidence type="ECO:0000313" key="2">
    <source>
        <dbReference type="Proteomes" id="UP000222366"/>
    </source>
</evidence>
<reference evidence="1 2" key="1">
    <citation type="journal article" date="2017" name="Nat. Microbiol.">
        <title>Natural product diversity associated with the nematode symbionts Photorhabdus and Xenorhabdus.</title>
        <authorList>
            <person name="Tobias N.J."/>
            <person name="Wolff H."/>
            <person name="Djahanschiri B."/>
            <person name="Grundmann F."/>
            <person name="Kronenwerth M."/>
            <person name="Shi Y.M."/>
            <person name="Simonyi S."/>
            <person name="Grun P."/>
            <person name="Shapiro-Ilan D."/>
            <person name="Pidot S.J."/>
            <person name="Stinear T.P."/>
            <person name="Ebersberger I."/>
            <person name="Bode H.B."/>
        </authorList>
    </citation>
    <scope>NUCLEOTIDE SEQUENCE [LARGE SCALE GENOMIC DNA]</scope>
    <source>
        <strain evidence="1 2">DSM 17904</strain>
    </source>
</reference>
<protein>
    <submittedName>
        <fullName evidence="1">Uncharacterized protein</fullName>
    </submittedName>
</protein>
<dbReference type="RefSeq" id="WP_099124847.1">
    <property type="nucleotide sequence ID" value="NZ_CAWNRH010000046.1"/>
</dbReference>
<evidence type="ECO:0000313" key="1">
    <source>
        <dbReference type="EMBL" id="PHM65697.1"/>
    </source>
</evidence>
<name>A0A2D0KR40_9GAMM</name>
<proteinExistence type="predicted"/>
<dbReference type="AlphaFoldDB" id="A0A2D0KR40"/>
<sequence length="103" mass="12377">MDYKYVHNKTKYTLNIYLYTVNYPYLKIFDLHKEKTGSFNIPKLPVDPRPTGIAFVEVNGLFRLGYHSSNPDDQYFGDYLKNNNYFIYESPWAIYDFHLEFKP</sequence>